<comment type="function">
    <text evidence="1">Acts with RNA polymerase to initiate transcription from intermediate gene promoters.</text>
</comment>
<evidence type="ECO:0000256" key="2">
    <source>
        <dbReference type="ARBA" id="ARBA00011528"/>
    </source>
</evidence>
<reference evidence="11" key="1">
    <citation type="journal article" date="2021" name="Arch. Virol.">
        <title>First complete genome characterization of swinepox virus directly from a clinical sample indicates divergence of a Eurasian-lineage virus.</title>
        <authorList>
            <person name="Aasdev A."/>
            <person name="Mishra A."/>
            <person name="Bora D.P."/>
            <person name="Kurkure N.V."/>
            <person name="Barman N.N."/>
            <person name="Raut A.A."/>
        </authorList>
    </citation>
    <scope>NUCLEOTIDE SEQUENCE</scope>
    <source>
        <strain evidence="11">SwPV/India-Assam/16</strain>
    </source>
</reference>
<evidence type="ECO:0000256" key="4">
    <source>
        <dbReference type="ARBA" id="ARBA00022518"/>
    </source>
</evidence>
<keyword evidence="5" id="KW-0805">Transcription regulation</keyword>
<dbReference type="EMBL" id="MW036632">
    <property type="protein sequence ID" value="QQG31586.1"/>
    <property type="molecule type" value="Genomic_DNA"/>
</dbReference>
<comment type="subunit">
    <text evidence="2">Heterodimer of a 45 kDa (A23R) and a 32 kDa (A8R) subunit to form the virus intermediate transcription factor (VITF)-3.</text>
</comment>
<dbReference type="Pfam" id="PF04745">
    <property type="entry name" value="Pox_A8"/>
    <property type="match status" value="1"/>
</dbReference>
<protein>
    <recommendedName>
        <fullName evidence="3">Intermediate transcription factor 3 small subunit</fullName>
    </recommendedName>
    <alternativeName>
        <fullName evidence="9">VITF-3 32 kDa subunit</fullName>
    </alternativeName>
    <alternativeName>
        <fullName evidence="8">VITF-3 small subunit</fullName>
    </alternativeName>
</protein>
<organismHost>
    <name type="scientific">Sus scrofa</name>
    <name type="common">Pig</name>
    <dbReference type="NCBI Taxonomy" id="9823"/>
</organismHost>
<organism evidence="11">
    <name type="scientific">Swinepox virus</name>
    <name type="common">SWPV</name>
    <dbReference type="NCBI Taxonomy" id="10276"/>
    <lineage>
        <taxon>Viruses</taxon>
        <taxon>Varidnaviria</taxon>
        <taxon>Bamfordvirae</taxon>
        <taxon>Nucleocytoviricota</taxon>
        <taxon>Pokkesviricetes</taxon>
        <taxon>Chitovirales</taxon>
        <taxon>Poxviridae</taxon>
        <taxon>Chordopoxvirinae</taxon>
        <taxon>Suipoxvirus</taxon>
        <taxon>Suipoxvirus swinepox</taxon>
    </lineage>
</organism>
<evidence type="ECO:0000256" key="3">
    <source>
        <dbReference type="ARBA" id="ARBA00015634"/>
    </source>
</evidence>
<sequence>MFDPVPDLNLEAHIELGDVNIDITKSRVGESNSYISKSRRLFVHKTKDEERKLALRFFLPRIYFLSYKEVNYLFRCIDAIKDVHITKKNNIIVAPYMILLTLSSKGYKFTESMIELFFPELYNENSKKFKFVSQICIMQEKLGYPVSHYHCYDFESYYSSLALSLRSDTSDVDIFDSRKESEFITSLSEITYRFYTILLKSNSIQWSSSTGSVVNQMINTVLSTIHDIIINSDKTIKEIDCKLATETKLPLTLLIDRITLFDRIITDIKSTNSFKISKRDKQTFLKYITIYY</sequence>
<keyword evidence="6" id="KW-0010">Activator</keyword>
<evidence type="ECO:0000256" key="5">
    <source>
        <dbReference type="ARBA" id="ARBA00023015"/>
    </source>
</evidence>
<dbReference type="Proteomes" id="UP000671927">
    <property type="component" value="Segment"/>
</dbReference>
<proteinExistence type="inferred from homology"/>
<evidence type="ECO:0000256" key="6">
    <source>
        <dbReference type="ARBA" id="ARBA00023159"/>
    </source>
</evidence>
<keyword evidence="7" id="KW-0804">Transcription</keyword>
<evidence type="ECO:0000313" key="11">
    <source>
        <dbReference type="EMBL" id="QQG31586.1"/>
    </source>
</evidence>
<keyword evidence="4" id="KW-0244">Early protein</keyword>
<evidence type="ECO:0000256" key="9">
    <source>
        <dbReference type="ARBA" id="ARBA00030405"/>
    </source>
</evidence>
<gene>
    <name evidence="11" type="primary">SwPV095</name>
</gene>
<evidence type="ECO:0000256" key="1">
    <source>
        <dbReference type="ARBA" id="ARBA00003344"/>
    </source>
</evidence>
<evidence type="ECO:0000256" key="10">
    <source>
        <dbReference type="ARBA" id="ARBA00034740"/>
    </source>
</evidence>
<comment type="similarity">
    <text evidence="10">Belongs to the orthopoxvirus OPG134 family.</text>
</comment>
<evidence type="ECO:0000256" key="8">
    <source>
        <dbReference type="ARBA" id="ARBA00030145"/>
    </source>
</evidence>
<name>A0A881SYA4_SWPV</name>
<evidence type="ECO:0000256" key="7">
    <source>
        <dbReference type="ARBA" id="ARBA00023163"/>
    </source>
</evidence>
<dbReference type="InterPro" id="IPR006834">
    <property type="entry name" value="Pox_A8"/>
</dbReference>
<accession>A0A881SYA4</accession>